<dbReference type="EMBL" id="JASJQH010008561">
    <property type="protein sequence ID" value="KAK9688046.1"/>
    <property type="molecule type" value="Genomic_DNA"/>
</dbReference>
<evidence type="ECO:0000256" key="1">
    <source>
        <dbReference type="SAM" id="Phobius"/>
    </source>
</evidence>
<feature type="transmembrane region" description="Helical" evidence="1">
    <location>
        <begin position="142"/>
        <end position="162"/>
    </location>
</feature>
<comment type="caution">
    <text evidence="2">The sequence shown here is derived from an EMBL/GenBank/DDBJ whole genome shotgun (WGS) entry which is preliminary data.</text>
</comment>
<keyword evidence="1" id="KW-0472">Membrane</keyword>
<proteinExistence type="predicted"/>
<dbReference type="Proteomes" id="UP001479436">
    <property type="component" value="Unassembled WGS sequence"/>
</dbReference>
<keyword evidence="3" id="KW-1185">Reference proteome</keyword>
<sequence>MIWNKRHFFIACCYNVITKSTNEPSTYHISIQAYQSDITRYNREYQTSIDFQTGSILREIPSSCVLRQSGNHYVCVQLGQELFSTKFTAFIPNDKIPYDPILGASIRGEKCERQSMCFPSNEAEMNGNLWNFGSIGSFSRPMVITSIIGLVILLVLVGFFIYRFNQPRERARGRDESNPFNDTEEAMLSPERKSFSSWWRRGDRNPKNECDPTISEKVNPELLNDRFTPRMHNLGKESLEMTLERAFPQ</sequence>
<keyword evidence="1" id="KW-0812">Transmembrane</keyword>
<accession>A0ABR2VPC8</accession>
<protein>
    <submittedName>
        <fullName evidence="2">Uncharacterized protein</fullName>
    </submittedName>
</protein>
<keyword evidence="1" id="KW-1133">Transmembrane helix</keyword>
<gene>
    <name evidence="2" type="ORF">K7432_014553</name>
</gene>
<reference evidence="2 3" key="1">
    <citation type="submission" date="2023-04" db="EMBL/GenBank/DDBJ databases">
        <title>Genome of Basidiobolus ranarum AG-B5.</title>
        <authorList>
            <person name="Stajich J.E."/>
            <person name="Carter-House D."/>
            <person name="Gryganskyi A."/>
        </authorList>
    </citation>
    <scope>NUCLEOTIDE SEQUENCE [LARGE SCALE GENOMIC DNA]</scope>
    <source>
        <strain evidence="2 3">AG-B5</strain>
    </source>
</reference>
<organism evidence="2 3">
    <name type="scientific">Basidiobolus ranarum</name>
    <dbReference type="NCBI Taxonomy" id="34480"/>
    <lineage>
        <taxon>Eukaryota</taxon>
        <taxon>Fungi</taxon>
        <taxon>Fungi incertae sedis</taxon>
        <taxon>Zoopagomycota</taxon>
        <taxon>Entomophthoromycotina</taxon>
        <taxon>Basidiobolomycetes</taxon>
        <taxon>Basidiobolales</taxon>
        <taxon>Basidiobolaceae</taxon>
        <taxon>Basidiobolus</taxon>
    </lineage>
</organism>
<evidence type="ECO:0000313" key="3">
    <source>
        <dbReference type="Proteomes" id="UP001479436"/>
    </source>
</evidence>
<evidence type="ECO:0000313" key="2">
    <source>
        <dbReference type="EMBL" id="KAK9688046.1"/>
    </source>
</evidence>
<name>A0ABR2VPC8_9FUNG</name>